<organism evidence="1 2">
    <name type="scientific">Novosphingobium guangzhouense</name>
    <dbReference type="NCBI Taxonomy" id="1850347"/>
    <lineage>
        <taxon>Bacteria</taxon>
        <taxon>Pseudomonadati</taxon>
        <taxon>Pseudomonadota</taxon>
        <taxon>Alphaproteobacteria</taxon>
        <taxon>Sphingomonadales</taxon>
        <taxon>Sphingomonadaceae</taxon>
        <taxon>Novosphingobium</taxon>
    </lineage>
</organism>
<name>A0A2K2FV53_9SPHN</name>
<dbReference type="AlphaFoldDB" id="A0A2K2FV53"/>
<evidence type="ECO:0000313" key="2">
    <source>
        <dbReference type="Proteomes" id="UP000236327"/>
    </source>
</evidence>
<comment type="caution">
    <text evidence="1">The sequence shown here is derived from an EMBL/GenBank/DDBJ whole genome shotgun (WGS) entry which is preliminary data.</text>
</comment>
<protein>
    <submittedName>
        <fullName evidence="1">Uncharacterized protein</fullName>
    </submittedName>
</protein>
<sequence>MDRSAAPTKRPDGVSAQVLALRHELMQGAMRPVATFALAVREVDILEGRDALWAIVRRPGKGSLAIRAAHLPGGAAKPRKVRADPGETCRIDLEGPMGAQTVRFSVADAELPVLRLTTTLTPAAPLLIPFLPRDLYPLGENDDPIGAVGRVEAAQRGLNTGLIYFHLDEPAFGSVLYVQNFTALADYFAATDTTPDGAVGGEWPELGYLRPSPPQSGTPPVNPLPEGKATTISDALIVFHDDVASDGQDMGRRFIQMLGAAYRKLDLPDTDFRDWVSRADLTLRDLDQADEATIRHYGHRYAHPYTDAEYPDIMVQMSLIGALHDFAVWRREPVALEAEFMAGLGKFRDAKLKTLRRYLPNVGKDKDKDAVDSWYLYHPMLNLGRLALDGEARAKRLFLGALDYAIKAAHHFDYAWPIQFKVDDFAVILEARNDDGLGQTDVGGLYAYVMLQAYELTKKGQYLDEARAAIDAAKDMRFELNYQANLTAWGAAACMRLWRITAEDYYLRHSYVYLASFFHNSAIWESQIKAARHYSNFLGVTCLHDGPYMAIYECFDSFAAFERYLKDSGPDLDPAARMLISEYCRYALHRAWFYYPDALPADCLATEIRNGHIDAALSFPLEDLYHDGQPAGQVGQEIYGAGAAFVFASRAFHSVEGEHFQIYCDHFLMASERNSAQSVTIRLDGGDGCQARLALVRRGRARLPDFTVEVAGGDRIRPTHDSDERIGFTIPASGRITIRWAKAKDTA</sequence>
<accession>A0A2K2FV53</accession>
<evidence type="ECO:0000313" key="1">
    <source>
        <dbReference type="EMBL" id="PNU02662.1"/>
    </source>
</evidence>
<keyword evidence="2" id="KW-1185">Reference proteome</keyword>
<gene>
    <name evidence="1" type="ORF">A8V01_26190</name>
</gene>
<proteinExistence type="predicted"/>
<dbReference type="Proteomes" id="UP000236327">
    <property type="component" value="Unassembled WGS sequence"/>
</dbReference>
<reference evidence="1 2" key="1">
    <citation type="submission" date="2016-05" db="EMBL/GenBank/DDBJ databases">
        <title>Complete genome sequence of Novosphingobium guangzhouense SA925(T).</title>
        <authorList>
            <person name="Sha S."/>
        </authorList>
    </citation>
    <scope>NUCLEOTIDE SEQUENCE [LARGE SCALE GENOMIC DNA]</scope>
    <source>
        <strain evidence="1 2">SA925</strain>
    </source>
</reference>
<dbReference type="EMBL" id="LYMM01000071">
    <property type="protein sequence ID" value="PNU02662.1"/>
    <property type="molecule type" value="Genomic_DNA"/>
</dbReference>
<dbReference type="OrthoDB" id="7520791at2"/>